<dbReference type="Pfam" id="PF00535">
    <property type="entry name" value="Glycos_transf_2"/>
    <property type="match status" value="1"/>
</dbReference>
<dbReference type="InterPro" id="IPR001173">
    <property type="entry name" value="Glyco_trans_2-like"/>
</dbReference>
<dbReference type="Gene3D" id="3.90.550.10">
    <property type="entry name" value="Spore Coat Polysaccharide Biosynthesis Protein SpsA, Chain A"/>
    <property type="match status" value="1"/>
</dbReference>
<dbReference type="Proteomes" id="UP000631034">
    <property type="component" value="Unassembled WGS sequence"/>
</dbReference>
<feature type="transmembrane region" description="Helical" evidence="2">
    <location>
        <begin position="292"/>
        <end position="314"/>
    </location>
</feature>
<keyword evidence="5" id="KW-1185">Reference proteome</keyword>
<dbReference type="GO" id="GO:0051996">
    <property type="term" value="F:squalene synthase [NAD(P)H] activity"/>
    <property type="evidence" value="ECO:0007669"/>
    <property type="project" value="InterPro"/>
</dbReference>
<dbReference type="InterPro" id="IPR017828">
    <property type="entry name" value="SQ_synth_HpnD-like"/>
</dbReference>
<dbReference type="InterPro" id="IPR002060">
    <property type="entry name" value="Squ/phyt_synthse"/>
</dbReference>
<feature type="transmembrane region" description="Helical" evidence="2">
    <location>
        <begin position="320"/>
        <end position="339"/>
    </location>
</feature>
<accession>A0A8J6YL43</accession>
<evidence type="ECO:0000256" key="1">
    <source>
        <dbReference type="SAM" id="MobiDB-lite"/>
    </source>
</evidence>
<dbReference type="GO" id="GO:0004311">
    <property type="term" value="F:geranylgeranyl diphosphate synthase activity"/>
    <property type="evidence" value="ECO:0007669"/>
    <property type="project" value="InterPro"/>
</dbReference>
<keyword evidence="4" id="KW-0808">Transferase</keyword>
<dbReference type="CDD" id="cd00683">
    <property type="entry name" value="Trans_IPPS_HH"/>
    <property type="match status" value="1"/>
</dbReference>
<dbReference type="SFLD" id="SFLDG01212">
    <property type="entry name" value="Phytoene_synthase_like"/>
    <property type="match status" value="1"/>
</dbReference>
<feature type="domain" description="Glycosyltransferase 2-like" evidence="3">
    <location>
        <begin position="49"/>
        <end position="229"/>
    </location>
</feature>
<dbReference type="InterPro" id="IPR008949">
    <property type="entry name" value="Isoprenoid_synthase_dom_sf"/>
</dbReference>
<evidence type="ECO:0000313" key="5">
    <source>
        <dbReference type="Proteomes" id="UP000631034"/>
    </source>
</evidence>
<keyword evidence="2" id="KW-0472">Membrane</keyword>
<organism evidence="4 5">
    <name type="scientific">Phaeovibrio sulfidiphilus</name>
    <dbReference type="NCBI Taxonomy" id="1220600"/>
    <lineage>
        <taxon>Bacteria</taxon>
        <taxon>Pseudomonadati</taxon>
        <taxon>Pseudomonadota</taxon>
        <taxon>Alphaproteobacteria</taxon>
        <taxon>Rhodospirillales</taxon>
        <taxon>Rhodospirillaceae</taxon>
        <taxon>Phaeovibrio</taxon>
    </lineage>
</organism>
<dbReference type="EMBL" id="JACZHT010000002">
    <property type="protein sequence ID" value="MBE1236685.1"/>
    <property type="molecule type" value="Genomic_DNA"/>
</dbReference>
<feature type="transmembrane region" description="Helical" evidence="2">
    <location>
        <begin position="351"/>
        <end position="367"/>
    </location>
</feature>
<dbReference type="Gene3D" id="1.10.600.10">
    <property type="entry name" value="Farnesyl Diphosphate Synthase"/>
    <property type="match status" value="1"/>
</dbReference>
<dbReference type="SUPFAM" id="SSF48576">
    <property type="entry name" value="Terpenoid synthases"/>
    <property type="match status" value="1"/>
</dbReference>
<dbReference type="GO" id="GO:0016117">
    <property type="term" value="P:carotenoid biosynthetic process"/>
    <property type="evidence" value="ECO:0007669"/>
    <property type="project" value="InterPro"/>
</dbReference>
<evidence type="ECO:0000259" key="3">
    <source>
        <dbReference type="Pfam" id="PF00535"/>
    </source>
</evidence>
<dbReference type="AlphaFoldDB" id="A0A8J6YL43"/>
<dbReference type="InterPro" id="IPR044843">
    <property type="entry name" value="Trans_IPPS_bact-type"/>
</dbReference>
<dbReference type="InterPro" id="IPR029044">
    <property type="entry name" value="Nucleotide-diphossugar_trans"/>
</dbReference>
<dbReference type="EC" id="2.5.1.103" evidence="4"/>
<sequence>MMTAGVLVCLLSLSAWAGVLLDRRGFWKTDQRLESSTALPGEPPAVVAVVPARNEARTIGHTVEALLKQVYTGRFSVVVVDDNSTDGTAEAALKGAQRVPGGQERLEILKGDPLPEGWSGKLWAVNQGVNEALRIEPSAGYILLTDADIELADGTLARLVSQCERKNLVLASLMVRLRCRSFWERLLIPAFIFFFQKLYPFPQINNPAHRRAGAAGGCMMVRTPALRAIGGIESIHGALIDDCTLAARLKGKGPIFLGLATRSRSLRPYDSLGEIWSMVARTAYVQLERSPLMLLATVVGMVLLYLVFPVATIVGLVTGTWPVALLGALGWTLMTLLYAPTLRLYRRPFRSGFLLPVAAFLYTLMTIDSARRHYMGRGGEWKGRVYSDETGTTPNQAGPADPAATSGGWTTEKLAAHVEELTRASGTSFYGAMRVLPKPRRQGMYALYAFCRVIDDIADDPGSREEKEQKLAAWRDQIDAIYDPARAPTDPVALALSPVRLRFGLPKQDFLAVIEGMEMDAGPSVRIADMPSLEYYCDRVACAVGRLSNRIFGVDEALVDPIAKHTGLALQFVNILRDVAEDARINRLYLPASRLRAHGLTDTDTLGPEFLSHPATRKVCQELASRAAAEVAEAQRLQKKAPKGTIRPAVIMLTVYRRYLAALNARGFEDLEKPVHVSKLFKLYAALRHGLF</sequence>
<dbReference type="SUPFAM" id="SSF53448">
    <property type="entry name" value="Nucleotide-diphospho-sugar transferases"/>
    <property type="match status" value="1"/>
</dbReference>
<protein>
    <submittedName>
        <fullName evidence="4">Presqualene diphosphate synthase HpnD</fullName>
        <ecNumber evidence="4">2.5.1.103</ecNumber>
    </submittedName>
</protein>
<evidence type="ECO:0000256" key="2">
    <source>
        <dbReference type="SAM" id="Phobius"/>
    </source>
</evidence>
<keyword evidence="2" id="KW-1133">Transmembrane helix</keyword>
<dbReference type="SFLD" id="SFLDG01018">
    <property type="entry name" value="Squalene/Phytoene_Synthase_Lik"/>
    <property type="match status" value="1"/>
</dbReference>
<dbReference type="RefSeq" id="WP_192533677.1">
    <property type="nucleotide sequence ID" value="NZ_JACZHT010000002.1"/>
</dbReference>
<evidence type="ECO:0000313" key="4">
    <source>
        <dbReference type="EMBL" id="MBE1236685.1"/>
    </source>
</evidence>
<keyword evidence="2" id="KW-0812">Transmembrane</keyword>
<dbReference type="InterPro" id="IPR033904">
    <property type="entry name" value="Trans_IPPS_HH"/>
</dbReference>
<proteinExistence type="predicted"/>
<dbReference type="NCBIfam" id="TIGR03469">
    <property type="entry name" value="HpnB"/>
    <property type="match status" value="1"/>
</dbReference>
<dbReference type="NCBIfam" id="TIGR03465">
    <property type="entry name" value="HpnD"/>
    <property type="match status" value="1"/>
</dbReference>
<gene>
    <name evidence="4" type="primary">hpnD</name>
    <name evidence="4" type="ORF">IHV25_03335</name>
</gene>
<dbReference type="Pfam" id="PF00494">
    <property type="entry name" value="SQS_PSY"/>
    <property type="match status" value="1"/>
</dbReference>
<dbReference type="InterPro" id="IPR017832">
    <property type="entry name" value="Glyco_trans_2_hopen-assoc_HpnB"/>
</dbReference>
<comment type="caution">
    <text evidence="4">The sequence shown here is derived from an EMBL/GenBank/DDBJ whole genome shotgun (WGS) entry which is preliminary data.</text>
</comment>
<dbReference type="PANTHER" id="PTHR31480">
    <property type="entry name" value="BIFUNCTIONAL LYCOPENE CYCLASE/PHYTOENE SYNTHASE"/>
    <property type="match status" value="1"/>
</dbReference>
<dbReference type="SFLD" id="SFLDS00005">
    <property type="entry name" value="Isoprenoid_Synthase_Type_I"/>
    <property type="match status" value="1"/>
</dbReference>
<feature type="region of interest" description="Disordered" evidence="1">
    <location>
        <begin position="385"/>
        <end position="406"/>
    </location>
</feature>
<reference evidence="4" key="1">
    <citation type="submission" date="2020-10" db="EMBL/GenBank/DDBJ databases">
        <title>Genome sequence of the unusual species of purple photosynthetic bacteria, Phaeovibrio sulfidiphilus DSM 23193, type strain.</title>
        <authorList>
            <person name="Kyndt J.A."/>
            <person name="Meyer T.E."/>
        </authorList>
    </citation>
    <scope>NUCLEOTIDE SEQUENCE</scope>
    <source>
        <strain evidence="4">DSM 23193</strain>
    </source>
</reference>
<name>A0A8J6YL43_9PROT</name>